<dbReference type="AlphaFoldDB" id="A0A438AIE0"/>
<protein>
    <submittedName>
        <fullName evidence="2">DUF533 domain-containing protein</fullName>
    </submittedName>
</protein>
<dbReference type="Gene3D" id="1.10.3680.10">
    <property type="entry name" value="TerB-like"/>
    <property type="match status" value="1"/>
</dbReference>
<feature type="compositionally biased region" description="Low complexity" evidence="1">
    <location>
        <begin position="78"/>
        <end position="92"/>
    </location>
</feature>
<proteinExistence type="predicted"/>
<feature type="region of interest" description="Disordered" evidence="1">
    <location>
        <begin position="18"/>
        <end position="41"/>
    </location>
</feature>
<dbReference type="InterPro" id="IPR007486">
    <property type="entry name" value="YebE"/>
</dbReference>
<dbReference type="EMBL" id="RQXX01000002">
    <property type="protein sequence ID" value="RVV98414.1"/>
    <property type="molecule type" value="Genomic_DNA"/>
</dbReference>
<dbReference type="CDD" id="cd07178">
    <property type="entry name" value="terB_like_YebE"/>
    <property type="match status" value="1"/>
</dbReference>
<dbReference type="SUPFAM" id="SSF158682">
    <property type="entry name" value="TerB-like"/>
    <property type="match status" value="1"/>
</dbReference>
<organism evidence="2 3">
    <name type="scientific">Mesobaculum littorinae</name>
    <dbReference type="NCBI Taxonomy" id="2486419"/>
    <lineage>
        <taxon>Bacteria</taxon>
        <taxon>Pseudomonadati</taxon>
        <taxon>Pseudomonadota</taxon>
        <taxon>Alphaproteobacteria</taxon>
        <taxon>Rhodobacterales</taxon>
        <taxon>Roseobacteraceae</taxon>
        <taxon>Mesobaculum</taxon>
    </lineage>
</organism>
<name>A0A438AIE0_9RHOB</name>
<evidence type="ECO:0000313" key="3">
    <source>
        <dbReference type="Proteomes" id="UP000285908"/>
    </source>
</evidence>
<feature type="region of interest" description="Disordered" evidence="1">
    <location>
        <begin position="114"/>
        <end position="138"/>
    </location>
</feature>
<evidence type="ECO:0000313" key="2">
    <source>
        <dbReference type="EMBL" id="RVV98414.1"/>
    </source>
</evidence>
<sequence length="254" mass="26918">MSLKRILGTMLANKLAGRGRRRGSLGPAAMLGGGGYRRGPRRGGKLGLAAMGYMAYQAYRDQQARDTSRGGQGREANGAPGTRSASTSGATRRGSRSGGLQGMVEDVVARVSGALDQGNHGGPADPDPAEMQADAQAADSFSDSTALLLIRAMITAAYSDGALSLEERHRIMGEIDAAGGDAEDRRIMEREIAHPQPLDTLLAEIRDQETAEEFYLASRAAVDGETEANRAYLTLLRERLSLTQAQVEEIDAIA</sequence>
<reference evidence="2 3" key="1">
    <citation type="submission" date="2018-11" db="EMBL/GenBank/DDBJ databases">
        <title>Mesobaculum littorinae gen. nov., sp. nov., isolated from Littorina scabra that represents a novel genus of the order Rhodobacteraceae.</title>
        <authorList>
            <person name="Li F."/>
        </authorList>
    </citation>
    <scope>NUCLEOTIDE SEQUENCE [LARGE SCALE GENOMIC DNA]</scope>
    <source>
        <strain evidence="2 3">M0103</strain>
    </source>
</reference>
<gene>
    <name evidence="2" type="ORF">EKE94_05700</name>
</gene>
<dbReference type="RefSeq" id="WP_127905647.1">
    <property type="nucleotide sequence ID" value="NZ_RQXX01000002.1"/>
</dbReference>
<dbReference type="InterPro" id="IPR029024">
    <property type="entry name" value="TerB-like"/>
</dbReference>
<comment type="caution">
    <text evidence="2">The sequence shown here is derived from an EMBL/GenBank/DDBJ whole genome shotgun (WGS) entry which is preliminary data.</text>
</comment>
<accession>A0A438AIE0</accession>
<dbReference type="Proteomes" id="UP000285908">
    <property type="component" value="Unassembled WGS sequence"/>
</dbReference>
<dbReference type="OrthoDB" id="5459344at2"/>
<evidence type="ECO:0000256" key="1">
    <source>
        <dbReference type="SAM" id="MobiDB-lite"/>
    </source>
</evidence>
<keyword evidence="3" id="KW-1185">Reference proteome</keyword>
<feature type="region of interest" description="Disordered" evidence="1">
    <location>
        <begin position="61"/>
        <end position="101"/>
    </location>
</feature>
<dbReference type="Pfam" id="PF04391">
    <property type="entry name" value="DUF533"/>
    <property type="match status" value="1"/>
</dbReference>